<keyword evidence="2" id="KW-1185">Reference proteome</keyword>
<sequence length="937" mass="98361">MSPIIQQQQHSLAPAGAGMPKKRQQGFNINSSDPFAQRCDSGQPIHQATSNVSNSSSVAFGQLGLASSFIDTDILLSDDLWAQLSEGRDMMTDQQPAIQSHSFSPHLHSDAESLIHEDVRQKEESRPEGHIVIPHSGSYDMFPKQSVTFGSFQKYISGLANNHGSSAQSVLSSRDSVSMEEVDSPEGSNGDSASTFATSILSPSSFGTHAGSLPKASQARHNRSTSTASSQPRKKAGRSLSRSRTKALSPDKPRKAERSPSQDRGGVGKAPSGRSRPSRRATIGPAAQAAAQVAINGHLRVDASGAAAAVGPIPNKETRSPLSALAGGAGGNGNNPWSMFGQMEQMNGGSSQTGSDPHCLLASQELKGVHWPQAMRNPQSTEVGGLGFSSSSLPTPLSFQTSMQHLHLQTPPLQQPGQQAHPKSISDGGPHQPVQSQAQAFNPFLFPPYSQHGGDSGASSGALGKLGELPEGFCLDSLLREGSAPDSVTSAQQGTPNRSDEVSEGHGAKESGDDTDAPASKGRRMSKSASGSQRGRALEDVAESEDGQGEQAMVSKGKVAVTEEDEDGIDEEEDDAAGASSSKSEAEAKRLADKRRRRRESHNAVERRRRDNINEKITELATLLPEAMLLDAIATSTQGGNSGTFAPAIAAKAAVAAAAAAAAASGSSPSETAASANDENQMPKSSAAAYAAALAPVQANSAALAAAQAKPNKGIILRKSVEYIRHLQQFLDMQMSRNSYLENELQRCRAAAACGNQAIPGDHRGAIGEIAGGFVPAGHFYTPGASGFFGPAPAQGDLGSLNFLDLGLSDSPGQSERDSSHKMSERDEGPPASLAAWLGGYDQRTGLPRRSSVEPIEEEDGRSLERLDDHPNGAQVGQSGEDVGRGRSRQREGRQRGSWPRLKSSGAPSPLRHSHESPDMARAQDNTQTGDIKMENS</sequence>
<evidence type="ECO:0000313" key="2">
    <source>
        <dbReference type="Proteomes" id="UP000245626"/>
    </source>
</evidence>
<evidence type="ECO:0000313" key="1">
    <source>
        <dbReference type="EMBL" id="PWN49304.1"/>
    </source>
</evidence>
<gene>
    <name evidence="1" type="ORF">IE53DRAFT_152634</name>
</gene>
<dbReference type="Proteomes" id="UP000245626">
    <property type="component" value="Unassembled WGS sequence"/>
</dbReference>
<name>A0ACD0NU00_9BASI</name>
<reference evidence="1 2" key="1">
    <citation type="journal article" date="2018" name="Mol. Biol. Evol.">
        <title>Broad Genomic Sampling Reveals a Smut Pathogenic Ancestry of the Fungal Clade Ustilaginomycotina.</title>
        <authorList>
            <person name="Kijpornyongpan T."/>
            <person name="Mondo S.J."/>
            <person name="Barry K."/>
            <person name="Sandor L."/>
            <person name="Lee J."/>
            <person name="Lipzen A."/>
            <person name="Pangilinan J."/>
            <person name="LaButti K."/>
            <person name="Hainaut M."/>
            <person name="Henrissat B."/>
            <person name="Grigoriev I.V."/>
            <person name="Spatafora J.W."/>
            <person name="Aime M.C."/>
        </authorList>
    </citation>
    <scope>NUCLEOTIDE SEQUENCE [LARGE SCALE GENOMIC DNA]</scope>
    <source>
        <strain evidence="1 2">SA 807</strain>
    </source>
</reference>
<dbReference type="EMBL" id="KZ820070">
    <property type="protein sequence ID" value="PWN49304.1"/>
    <property type="molecule type" value="Genomic_DNA"/>
</dbReference>
<proteinExistence type="predicted"/>
<organism evidence="1 2">
    <name type="scientific">Violaceomyces palustris</name>
    <dbReference type="NCBI Taxonomy" id="1673888"/>
    <lineage>
        <taxon>Eukaryota</taxon>
        <taxon>Fungi</taxon>
        <taxon>Dikarya</taxon>
        <taxon>Basidiomycota</taxon>
        <taxon>Ustilaginomycotina</taxon>
        <taxon>Ustilaginomycetes</taxon>
        <taxon>Violaceomycetales</taxon>
        <taxon>Violaceomycetaceae</taxon>
        <taxon>Violaceomyces</taxon>
    </lineage>
</organism>
<accession>A0ACD0NU00</accession>
<protein>
    <submittedName>
        <fullName evidence="1">Uncharacterized protein</fullName>
    </submittedName>
</protein>